<dbReference type="GO" id="GO:0046872">
    <property type="term" value="F:metal ion binding"/>
    <property type="evidence" value="ECO:0007669"/>
    <property type="project" value="TreeGrafter"/>
</dbReference>
<dbReference type="Proteomes" id="UP001165160">
    <property type="component" value="Unassembled WGS sequence"/>
</dbReference>
<keyword evidence="7" id="KW-0732">Signal</keyword>
<name>A0A9W6ZC83_9STRA</name>
<dbReference type="GO" id="GO:0005524">
    <property type="term" value="F:ATP binding"/>
    <property type="evidence" value="ECO:0007669"/>
    <property type="project" value="InterPro"/>
</dbReference>
<sequence>MKLLSIALLVPLFGTLVSGFTFTPTSRQSFATILHETATLTLDGRPLSNPIEPTNNFLLIRVDESPDETDGGIILTKKAKVKSTTGCVVAAGPGKTHPDSGIMMPVNVAPGQNVIYGQYDGTEISYNSKPHTLIRSDDVLVFFDGEKITTENVKVEGDKMLVRVDTKEVETAGGLLIAATAQKETRPSVGEVVAVGTGRAAMNGEVIPMEVKVGDMVKFRDYAGNEVKIGEEEFSVIRMNDCLARY</sequence>
<dbReference type="AlphaFoldDB" id="A0A9W6ZC83"/>
<dbReference type="PANTHER" id="PTHR10772:SF63">
    <property type="entry name" value="20 KDA CHAPERONIN, CHLOROPLASTIC"/>
    <property type="match status" value="1"/>
</dbReference>
<organism evidence="8 9">
    <name type="scientific">Triparma verrucosa</name>
    <dbReference type="NCBI Taxonomy" id="1606542"/>
    <lineage>
        <taxon>Eukaryota</taxon>
        <taxon>Sar</taxon>
        <taxon>Stramenopiles</taxon>
        <taxon>Ochrophyta</taxon>
        <taxon>Bolidophyceae</taxon>
        <taxon>Parmales</taxon>
        <taxon>Triparmaceae</taxon>
        <taxon>Triparma</taxon>
    </lineage>
</organism>
<evidence type="ECO:0000256" key="3">
    <source>
        <dbReference type="ARBA" id="ARBA00031971"/>
    </source>
</evidence>
<dbReference type="EMBL" id="BRXX01000584">
    <property type="protein sequence ID" value="GMH48458.1"/>
    <property type="molecule type" value="Genomic_DNA"/>
</dbReference>
<dbReference type="InterPro" id="IPR020818">
    <property type="entry name" value="Chaperonin_GroES"/>
</dbReference>
<dbReference type="InterPro" id="IPR011032">
    <property type="entry name" value="GroES-like_sf"/>
</dbReference>
<dbReference type="SMART" id="SM00883">
    <property type="entry name" value="Cpn10"/>
    <property type="match status" value="2"/>
</dbReference>
<dbReference type="FunFam" id="2.30.33.40:FF:000001">
    <property type="entry name" value="10 kDa chaperonin"/>
    <property type="match status" value="2"/>
</dbReference>
<dbReference type="GO" id="GO:0044183">
    <property type="term" value="F:protein folding chaperone"/>
    <property type="evidence" value="ECO:0007669"/>
    <property type="project" value="InterPro"/>
</dbReference>
<protein>
    <recommendedName>
        <fullName evidence="4">20 kDa chaperonin, chloroplastic</fullName>
    </recommendedName>
    <alternativeName>
        <fullName evidence="3">Chaperonin 10</fullName>
    </alternativeName>
    <alternativeName>
        <fullName evidence="5">Protein Cpn21</fullName>
    </alternativeName>
</protein>
<keyword evidence="2 6" id="KW-0143">Chaperone</keyword>
<dbReference type="Pfam" id="PF00166">
    <property type="entry name" value="Cpn10"/>
    <property type="match status" value="2"/>
</dbReference>
<dbReference type="PRINTS" id="PR00297">
    <property type="entry name" value="CHAPERONIN10"/>
</dbReference>
<evidence type="ECO:0000256" key="4">
    <source>
        <dbReference type="ARBA" id="ARBA00073031"/>
    </source>
</evidence>
<gene>
    <name evidence="8" type="ORF">TrVE_jg5726</name>
</gene>
<feature type="signal peptide" evidence="7">
    <location>
        <begin position="1"/>
        <end position="19"/>
    </location>
</feature>
<proteinExistence type="inferred from homology"/>
<reference evidence="9" key="1">
    <citation type="journal article" date="2023" name="Commun. Biol.">
        <title>Genome analysis of Parmales, the sister group of diatoms, reveals the evolutionary specialization of diatoms from phago-mixotrophs to photoautotrophs.</title>
        <authorList>
            <person name="Ban H."/>
            <person name="Sato S."/>
            <person name="Yoshikawa S."/>
            <person name="Yamada K."/>
            <person name="Nakamura Y."/>
            <person name="Ichinomiya M."/>
            <person name="Sato N."/>
            <person name="Blanc-Mathieu R."/>
            <person name="Endo H."/>
            <person name="Kuwata A."/>
            <person name="Ogata H."/>
        </authorList>
    </citation>
    <scope>NUCLEOTIDE SEQUENCE [LARGE SCALE GENOMIC DNA]</scope>
    <source>
        <strain evidence="9">NIES 3699</strain>
    </source>
</reference>
<evidence type="ECO:0000256" key="7">
    <source>
        <dbReference type="SAM" id="SignalP"/>
    </source>
</evidence>
<evidence type="ECO:0000256" key="6">
    <source>
        <dbReference type="RuleBase" id="RU003479"/>
    </source>
</evidence>
<accession>A0A9W6ZC83</accession>
<dbReference type="PANTHER" id="PTHR10772">
    <property type="entry name" value="10 KDA HEAT SHOCK PROTEIN"/>
    <property type="match status" value="1"/>
</dbReference>
<feature type="chain" id="PRO_5040986373" description="20 kDa chaperonin, chloroplastic" evidence="7">
    <location>
        <begin position="20"/>
        <end position="246"/>
    </location>
</feature>
<dbReference type="GO" id="GO:0051082">
    <property type="term" value="F:unfolded protein binding"/>
    <property type="evidence" value="ECO:0007669"/>
    <property type="project" value="TreeGrafter"/>
</dbReference>
<evidence type="ECO:0000313" key="8">
    <source>
        <dbReference type="EMBL" id="GMH48458.1"/>
    </source>
</evidence>
<evidence type="ECO:0000313" key="9">
    <source>
        <dbReference type="Proteomes" id="UP001165160"/>
    </source>
</evidence>
<comment type="caution">
    <text evidence="8">The sequence shown here is derived from an EMBL/GenBank/DDBJ whole genome shotgun (WGS) entry which is preliminary data.</text>
</comment>
<dbReference type="SUPFAM" id="SSF50129">
    <property type="entry name" value="GroES-like"/>
    <property type="match status" value="2"/>
</dbReference>
<dbReference type="Gene3D" id="2.30.33.40">
    <property type="entry name" value="GroES chaperonin"/>
    <property type="match status" value="2"/>
</dbReference>
<evidence type="ECO:0000256" key="1">
    <source>
        <dbReference type="ARBA" id="ARBA00006975"/>
    </source>
</evidence>
<keyword evidence="9" id="KW-1185">Reference proteome</keyword>
<evidence type="ECO:0000256" key="2">
    <source>
        <dbReference type="ARBA" id="ARBA00023186"/>
    </source>
</evidence>
<dbReference type="GO" id="GO:0051087">
    <property type="term" value="F:protein-folding chaperone binding"/>
    <property type="evidence" value="ECO:0007669"/>
    <property type="project" value="TreeGrafter"/>
</dbReference>
<comment type="similarity">
    <text evidence="1 6">Belongs to the GroES chaperonin family.</text>
</comment>
<dbReference type="InterPro" id="IPR037124">
    <property type="entry name" value="Chaperonin_GroES_sf"/>
</dbReference>
<dbReference type="CDD" id="cd00320">
    <property type="entry name" value="cpn10"/>
    <property type="match status" value="2"/>
</dbReference>
<evidence type="ECO:0000256" key="5">
    <source>
        <dbReference type="ARBA" id="ARBA00079398"/>
    </source>
</evidence>